<evidence type="ECO:0000256" key="6">
    <source>
        <dbReference type="SAM" id="MobiDB-lite"/>
    </source>
</evidence>
<dbReference type="AlphaFoldDB" id="A0A9Q1MKR1"/>
<comment type="subcellular location">
    <subcellularLocation>
        <location evidence="1">Membrane</location>
    </subcellularLocation>
</comment>
<keyword evidence="5" id="KW-0175">Coiled coil</keyword>
<accession>A0A9Q1MKR1</accession>
<keyword evidence="2" id="KW-0812">Transmembrane</keyword>
<evidence type="ECO:0000256" key="5">
    <source>
        <dbReference type="SAM" id="Coils"/>
    </source>
</evidence>
<keyword evidence="3" id="KW-1133">Transmembrane helix</keyword>
<feature type="region of interest" description="Disordered" evidence="6">
    <location>
        <begin position="260"/>
        <end position="296"/>
    </location>
</feature>
<gene>
    <name evidence="8" type="ORF">K7X08_004446</name>
</gene>
<proteinExistence type="predicted"/>
<comment type="caution">
    <text evidence="8">The sequence shown here is derived from an EMBL/GenBank/DDBJ whole genome shotgun (WGS) entry which is preliminary data.</text>
</comment>
<dbReference type="InterPro" id="IPR007656">
    <property type="entry name" value="GTD-bd"/>
</dbReference>
<evidence type="ECO:0000259" key="7">
    <source>
        <dbReference type="PROSITE" id="PS51775"/>
    </source>
</evidence>
<dbReference type="EMBL" id="JAJAGQ010000006">
    <property type="protein sequence ID" value="KAJ8560388.1"/>
    <property type="molecule type" value="Genomic_DNA"/>
</dbReference>
<dbReference type="OrthoDB" id="1060521at2759"/>
<protein>
    <recommendedName>
        <fullName evidence="7">GTD-binding domain-containing protein</fullName>
    </recommendedName>
</protein>
<dbReference type="Pfam" id="PF04576">
    <property type="entry name" value="Zein-binding"/>
    <property type="match status" value="1"/>
</dbReference>
<dbReference type="Proteomes" id="UP001152561">
    <property type="component" value="Unassembled WGS sequence"/>
</dbReference>
<name>A0A9Q1MKR1_9SOLA</name>
<keyword evidence="9" id="KW-1185">Reference proteome</keyword>
<feature type="coiled-coil region" evidence="5">
    <location>
        <begin position="335"/>
        <end position="362"/>
    </location>
</feature>
<dbReference type="PANTHER" id="PTHR31422:SF0">
    <property type="entry name" value="MYOSIN-BINDING PROTEIN 7"/>
    <property type="match status" value="1"/>
</dbReference>
<feature type="domain" description="GTD-binding" evidence="7">
    <location>
        <begin position="39"/>
        <end position="137"/>
    </location>
</feature>
<evidence type="ECO:0000256" key="3">
    <source>
        <dbReference type="ARBA" id="ARBA00022989"/>
    </source>
</evidence>
<dbReference type="PROSITE" id="PS51775">
    <property type="entry name" value="GTD_BINDING"/>
    <property type="match status" value="1"/>
</dbReference>
<organism evidence="8 9">
    <name type="scientific">Anisodus acutangulus</name>
    <dbReference type="NCBI Taxonomy" id="402998"/>
    <lineage>
        <taxon>Eukaryota</taxon>
        <taxon>Viridiplantae</taxon>
        <taxon>Streptophyta</taxon>
        <taxon>Embryophyta</taxon>
        <taxon>Tracheophyta</taxon>
        <taxon>Spermatophyta</taxon>
        <taxon>Magnoliopsida</taxon>
        <taxon>eudicotyledons</taxon>
        <taxon>Gunneridae</taxon>
        <taxon>Pentapetalae</taxon>
        <taxon>asterids</taxon>
        <taxon>lamiids</taxon>
        <taxon>Solanales</taxon>
        <taxon>Solanaceae</taxon>
        <taxon>Solanoideae</taxon>
        <taxon>Hyoscyameae</taxon>
        <taxon>Anisodus</taxon>
    </lineage>
</organism>
<reference evidence="9" key="1">
    <citation type="journal article" date="2023" name="Proc. Natl. Acad. Sci. U.S.A.">
        <title>Genomic and structural basis for evolution of tropane alkaloid biosynthesis.</title>
        <authorList>
            <person name="Wanga Y.-J."/>
            <person name="Taina T."/>
            <person name="Yua J.-Y."/>
            <person name="Lia J."/>
            <person name="Xua B."/>
            <person name="Chenc J."/>
            <person name="D'Auriad J.C."/>
            <person name="Huanga J.-P."/>
            <person name="Huanga S.-X."/>
        </authorList>
    </citation>
    <scope>NUCLEOTIDE SEQUENCE [LARGE SCALE GENOMIC DNA]</scope>
    <source>
        <strain evidence="9">cv. KIB-2019</strain>
    </source>
</reference>
<evidence type="ECO:0000256" key="2">
    <source>
        <dbReference type="ARBA" id="ARBA00022692"/>
    </source>
</evidence>
<evidence type="ECO:0000256" key="1">
    <source>
        <dbReference type="ARBA" id="ARBA00004370"/>
    </source>
</evidence>
<keyword evidence="4" id="KW-0472">Membrane</keyword>
<evidence type="ECO:0000313" key="8">
    <source>
        <dbReference type="EMBL" id="KAJ8560388.1"/>
    </source>
</evidence>
<feature type="coiled-coil region" evidence="5">
    <location>
        <begin position="55"/>
        <end position="93"/>
    </location>
</feature>
<dbReference type="PANTHER" id="PTHR31422">
    <property type="entry name" value="BNAANNG28530D PROTEIN"/>
    <property type="match status" value="1"/>
</dbReference>
<evidence type="ECO:0000256" key="4">
    <source>
        <dbReference type="ARBA" id="ARBA00023136"/>
    </source>
</evidence>
<dbReference type="GO" id="GO:0080115">
    <property type="term" value="F:myosin XI tail binding"/>
    <property type="evidence" value="ECO:0007669"/>
    <property type="project" value="UniProtKB-ARBA"/>
</dbReference>
<dbReference type="GO" id="GO:0016020">
    <property type="term" value="C:membrane"/>
    <property type="evidence" value="ECO:0007669"/>
    <property type="project" value="UniProtKB-SubCell"/>
</dbReference>
<evidence type="ECO:0000313" key="9">
    <source>
        <dbReference type="Proteomes" id="UP001152561"/>
    </source>
</evidence>
<sequence>MGTWMRTVKRKLDEYDEIDKKFVIPGLIFPQTARIEMENECIALREMVCGQQETIQELSVELEEERNAASSAANEAMSMILRLQREKAESQMEFRQFKMFTEEKMAHDQQDIMALEDLLYKRVQVIHSLSCEAQMYKHRMLSYGLLESEVEDDAENEKGRFSRNNSVGESFEGRFELPSYDYPPLKCTINENQVYTEVDNEVEKFAGEEQRSCDQLQDLEKRINQLETAPSSQTDGEVFNNNVLEKAIVVQSPFVTNKEISSGSPKFGGSVRKEENSQTEEYANLRKVDESSEVGDEMSDRVYTIDSIHQGAGYNGSSETKASLGNHTDFGDPEVTKLYLRLQALEADRESMRQAIISMRTDKAQLILLKEIAQQLCKEASPARTTPVRKTSVITSFSFMSLFKWIISFVLWRRKTRRCKYLFGLTANRAGLLMLLDKGPRVGQWRCLSSTQVKSTGNLKASKDNQGAEMETADSQQLQDKEQQQIDNTMISLNKESNYVMPHQEINNNDQTVTILGDHTLFIRHSNTGKGIYLASVTKAGCLTVHDYENLYCSKEDETKQLLHISTGQQFDVVRWNVSNQDEVACTSMKSSELLIFDIGYVSDEPVEVLRKRPTISVHGYNAHKGKFYSFNREVKLASELARIASLKAQSNIVSKEIHSIDINPSCQYQLAFHLDDGCIRHSW</sequence>